<evidence type="ECO:0000313" key="7">
    <source>
        <dbReference type="EMBL" id="KRL12924.1"/>
    </source>
</evidence>
<accession>A0A0R1MYJ2</accession>
<keyword evidence="8" id="KW-1185">Reference proteome</keyword>
<gene>
    <name evidence="7" type="ORF">FD09_GL002464</name>
</gene>
<evidence type="ECO:0000256" key="1">
    <source>
        <dbReference type="ARBA" id="ARBA00022517"/>
    </source>
</evidence>
<keyword evidence="3" id="KW-0378">Hydrolase</keyword>
<protein>
    <recommendedName>
        <fullName evidence="6">Ribosomal processing cysteine protease Prp</fullName>
    </recommendedName>
</protein>
<keyword evidence="1" id="KW-0690">Ribosome biogenesis</keyword>
<evidence type="ECO:0000256" key="6">
    <source>
        <dbReference type="ARBA" id="ARBA00044538"/>
    </source>
</evidence>
<dbReference type="PANTHER" id="PTHR39178:SF1">
    <property type="entry name" value="RIBOSOMAL-PROCESSING CYSTEINE PROTEASE PRP"/>
    <property type="match status" value="1"/>
</dbReference>
<dbReference type="AlphaFoldDB" id="A0A0R1MYJ2"/>
<dbReference type="GO" id="GO:0042254">
    <property type="term" value="P:ribosome biogenesis"/>
    <property type="evidence" value="ECO:0007669"/>
    <property type="project" value="UniProtKB-KW"/>
</dbReference>
<organism evidence="7 8">
    <name type="scientific">Schleiferilactobacillus perolens DSM 12744</name>
    <dbReference type="NCBI Taxonomy" id="1423792"/>
    <lineage>
        <taxon>Bacteria</taxon>
        <taxon>Bacillati</taxon>
        <taxon>Bacillota</taxon>
        <taxon>Bacilli</taxon>
        <taxon>Lactobacillales</taxon>
        <taxon>Lactobacillaceae</taxon>
        <taxon>Schleiferilactobacillus</taxon>
    </lineage>
</organism>
<evidence type="ECO:0000256" key="2">
    <source>
        <dbReference type="ARBA" id="ARBA00022670"/>
    </source>
</evidence>
<keyword evidence="4" id="KW-0788">Thiol protease</keyword>
<evidence type="ECO:0000313" key="8">
    <source>
        <dbReference type="Proteomes" id="UP000051330"/>
    </source>
</evidence>
<comment type="similarity">
    <text evidence="5">Belongs to the Prp family.</text>
</comment>
<name>A0A0R1MYJ2_9LACO</name>
<dbReference type="Gene3D" id="3.30.70.1490">
    <property type="entry name" value="Cysteine protease Prp"/>
    <property type="match status" value="1"/>
</dbReference>
<comment type="caution">
    <text evidence="7">The sequence shown here is derived from an EMBL/GenBank/DDBJ whole genome shotgun (WGS) entry which is preliminary data.</text>
</comment>
<dbReference type="GO" id="GO:0006508">
    <property type="term" value="P:proteolysis"/>
    <property type="evidence" value="ECO:0007669"/>
    <property type="project" value="UniProtKB-KW"/>
</dbReference>
<dbReference type="SUPFAM" id="SSF118010">
    <property type="entry name" value="TM1457-like"/>
    <property type="match status" value="1"/>
</dbReference>
<dbReference type="EMBL" id="AZEC01000005">
    <property type="protein sequence ID" value="KRL12924.1"/>
    <property type="molecule type" value="Genomic_DNA"/>
</dbReference>
<dbReference type="GO" id="GO:0008234">
    <property type="term" value="F:cysteine-type peptidase activity"/>
    <property type="evidence" value="ECO:0007669"/>
    <property type="project" value="UniProtKB-KW"/>
</dbReference>
<dbReference type="PATRIC" id="fig|1423792.3.peg.2513"/>
<dbReference type="Pfam" id="PF04327">
    <property type="entry name" value="Peptidase_Prp"/>
    <property type="match status" value="1"/>
</dbReference>
<dbReference type="STRING" id="1423792.FD09_GL002464"/>
<keyword evidence="2" id="KW-0645">Protease</keyword>
<dbReference type="InterPro" id="IPR007422">
    <property type="entry name" value="Peptidase_Prp"/>
</dbReference>
<evidence type="ECO:0000256" key="5">
    <source>
        <dbReference type="ARBA" id="ARBA00044503"/>
    </source>
</evidence>
<evidence type="ECO:0000256" key="3">
    <source>
        <dbReference type="ARBA" id="ARBA00022801"/>
    </source>
</evidence>
<dbReference type="PANTHER" id="PTHR39178">
    <property type="entry name" value="HYPOTHETICAL RIBOSOME-ASSOCIATED PROTEIN"/>
    <property type="match status" value="1"/>
</dbReference>
<dbReference type="Proteomes" id="UP000051330">
    <property type="component" value="Unassembled WGS sequence"/>
</dbReference>
<reference evidence="7 8" key="1">
    <citation type="journal article" date="2015" name="Genome Announc.">
        <title>Expanding the biotechnology potential of lactobacilli through comparative genomics of 213 strains and associated genera.</title>
        <authorList>
            <person name="Sun Z."/>
            <person name="Harris H.M."/>
            <person name="McCann A."/>
            <person name="Guo C."/>
            <person name="Argimon S."/>
            <person name="Zhang W."/>
            <person name="Yang X."/>
            <person name="Jeffery I.B."/>
            <person name="Cooney J.C."/>
            <person name="Kagawa T.F."/>
            <person name="Liu W."/>
            <person name="Song Y."/>
            <person name="Salvetti E."/>
            <person name="Wrobel A."/>
            <person name="Rasinkangas P."/>
            <person name="Parkhill J."/>
            <person name="Rea M.C."/>
            <person name="O'Sullivan O."/>
            <person name="Ritari J."/>
            <person name="Douillard F.P."/>
            <person name="Paul Ross R."/>
            <person name="Yang R."/>
            <person name="Briner A.E."/>
            <person name="Felis G.E."/>
            <person name="de Vos W.M."/>
            <person name="Barrangou R."/>
            <person name="Klaenhammer T.R."/>
            <person name="Caufield P.W."/>
            <person name="Cui Y."/>
            <person name="Zhang H."/>
            <person name="O'Toole P.W."/>
        </authorList>
    </citation>
    <scope>NUCLEOTIDE SEQUENCE [LARGE SCALE GENOMIC DNA]</scope>
    <source>
        <strain evidence="7 8">DSM 12744</strain>
    </source>
</reference>
<sequence>MTGHADSGPYGYDIVCAAVSSVTIGTVNGIESLAGITPAVQSDDKSGGLLTASLPSVVVQEKLTIAQILLENLLLELQSIQDEYGQFIHVSTTQQSRPEEAV</sequence>
<evidence type="ECO:0000256" key="4">
    <source>
        <dbReference type="ARBA" id="ARBA00022807"/>
    </source>
</evidence>
<dbReference type="CDD" id="cd16332">
    <property type="entry name" value="Prp-like"/>
    <property type="match status" value="1"/>
</dbReference>
<proteinExistence type="inferred from homology"/>
<dbReference type="InterPro" id="IPR036764">
    <property type="entry name" value="Peptidase_Prp_sf"/>
</dbReference>